<dbReference type="Proteomes" id="UP000604391">
    <property type="component" value="Unassembled WGS sequence"/>
</dbReference>
<dbReference type="Pfam" id="PF13641">
    <property type="entry name" value="Glyco_tranf_2_3"/>
    <property type="match status" value="1"/>
</dbReference>
<keyword evidence="3" id="KW-1185">Reference proteome</keyword>
<keyword evidence="1" id="KW-0812">Transmembrane</keyword>
<organism evidence="2 3">
    <name type="scientific">Candidatus Undinarchaeum marinum</name>
    <dbReference type="NCBI Taxonomy" id="2756141"/>
    <lineage>
        <taxon>Archaea</taxon>
        <taxon>Candidatus Undinarchaeota</taxon>
        <taxon>Candidatus Undinarchaeia</taxon>
        <taxon>Candidatus Undinarchaeales</taxon>
        <taxon>Candidatus Undinarchaeaceae</taxon>
        <taxon>Candidatus Undinarchaeum</taxon>
    </lineage>
</organism>
<protein>
    <submittedName>
        <fullName evidence="2">Glycosyltransferase</fullName>
    </submittedName>
</protein>
<evidence type="ECO:0000256" key="1">
    <source>
        <dbReference type="SAM" id="Phobius"/>
    </source>
</evidence>
<feature type="transmembrane region" description="Helical" evidence="1">
    <location>
        <begin position="252"/>
        <end position="272"/>
    </location>
</feature>
<evidence type="ECO:0000313" key="3">
    <source>
        <dbReference type="Proteomes" id="UP000604391"/>
    </source>
</evidence>
<keyword evidence="1" id="KW-1133">Transmembrane helix</keyword>
<dbReference type="InterPro" id="IPR029044">
    <property type="entry name" value="Nucleotide-diphossugar_trans"/>
</dbReference>
<dbReference type="InterPro" id="IPR050834">
    <property type="entry name" value="Glycosyltransf_2"/>
</dbReference>
<dbReference type="EMBL" id="DVAD01000012">
    <property type="protein sequence ID" value="HIJ99592.1"/>
    <property type="molecule type" value="Genomic_DNA"/>
</dbReference>
<dbReference type="AlphaFoldDB" id="A0A832UZK8"/>
<dbReference type="SUPFAM" id="SSF53448">
    <property type="entry name" value="Nucleotide-diphospho-sugar transferases"/>
    <property type="match status" value="1"/>
</dbReference>
<dbReference type="Gene3D" id="3.90.550.10">
    <property type="entry name" value="Spore Coat Polysaccharide Biosynthesis Protein SpsA, Chain A"/>
    <property type="match status" value="1"/>
</dbReference>
<evidence type="ECO:0000313" key="2">
    <source>
        <dbReference type="EMBL" id="HIJ99592.1"/>
    </source>
</evidence>
<dbReference type="PANTHER" id="PTHR43685:SF2">
    <property type="entry name" value="GLYCOSYLTRANSFERASE 2-LIKE DOMAIN-CONTAINING PROTEIN"/>
    <property type="match status" value="1"/>
</dbReference>
<proteinExistence type="predicted"/>
<feature type="transmembrane region" description="Helical" evidence="1">
    <location>
        <begin position="306"/>
        <end position="328"/>
    </location>
</feature>
<feature type="transmembrane region" description="Helical" evidence="1">
    <location>
        <begin position="278"/>
        <end position="299"/>
    </location>
</feature>
<dbReference type="GO" id="GO:0016740">
    <property type="term" value="F:transferase activity"/>
    <property type="evidence" value="ECO:0007669"/>
    <property type="project" value="UniProtKB-KW"/>
</dbReference>
<name>A0A832UZK8_9ARCH</name>
<accession>A0A832UZK8</accession>
<sequence>MKKVPRVAVILPAYREDPALFEDALRAVSAQTYRSFVFYIILDSACSEEVRNTAQKFAKSRKNVKVIQDKKRGSAAHRNLGTRKAGSVDYFAFIDSDCIAKKDWLENLVSEMDVQPPSIGCVGGLNLSKERSLMPRAIARAESSFMGGGSISGQTSTRRKKRFVNSLPNCNALYRRECWSENQQDESFIKGQDAEFNLRLSEQGWKFLQIPSAVVYHKRDDSLSSYSKRMREYGSAVVDIIRKQGLQGLRRFWYSAGVSTFYVLLFALLVYSSLSPPVFGIFLNLALAYLALLSFSALLTVRWGSFLPCLLAVPVLVIQHASYSIGFVRRLLGL</sequence>
<comment type="caution">
    <text evidence="2">The sequence shown here is derived from an EMBL/GenBank/DDBJ whole genome shotgun (WGS) entry which is preliminary data.</text>
</comment>
<keyword evidence="1" id="KW-0472">Membrane</keyword>
<gene>
    <name evidence="2" type="ORF">H1011_02095</name>
</gene>
<reference evidence="2 3" key="1">
    <citation type="journal article" name="Nat. Commun.">
        <title>Undinarchaeota illuminate DPANN phylogeny and the impact of gene transfer on archaeal evolution.</title>
        <authorList>
            <person name="Dombrowski N."/>
            <person name="Williams T.A."/>
            <person name="Sun J."/>
            <person name="Woodcroft B.J."/>
            <person name="Lee J.H."/>
            <person name="Minh B.Q."/>
            <person name="Rinke C."/>
            <person name="Spang A."/>
        </authorList>
    </citation>
    <scope>NUCLEOTIDE SEQUENCE [LARGE SCALE GENOMIC DNA]</scope>
    <source>
        <strain evidence="2">MAG_bin17</strain>
    </source>
</reference>
<dbReference type="PANTHER" id="PTHR43685">
    <property type="entry name" value="GLYCOSYLTRANSFERASE"/>
    <property type="match status" value="1"/>
</dbReference>